<dbReference type="Pfam" id="PF22725">
    <property type="entry name" value="GFO_IDH_MocA_C3"/>
    <property type="match status" value="1"/>
</dbReference>
<comment type="caution">
    <text evidence="4">The sequence shown here is derived from an EMBL/GenBank/DDBJ whole genome shotgun (WGS) entry which is preliminary data.</text>
</comment>
<dbReference type="GO" id="GO:0000166">
    <property type="term" value="F:nucleotide binding"/>
    <property type="evidence" value="ECO:0007669"/>
    <property type="project" value="InterPro"/>
</dbReference>
<dbReference type="Gene3D" id="3.30.360.10">
    <property type="entry name" value="Dihydrodipicolinate Reductase, domain 2"/>
    <property type="match status" value="1"/>
</dbReference>
<comment type="similarity">
    <text evidence="1">Belongs to the Gfo/Idh/MocA family.</text>
</comment>
<feature type="domain" description="GFO/IDH/MocA-like oxidoreductase" evidence="3">
    <location>
        <begin position="144"/>
        <end position="258"/>
    </location>
</feature>
<name>A0A835VM28_VANPL</name>
<evidence type="ECO:0000313" key="5">
    <source>
        <dbReference type="Proteomes" id="UP000639772"/>
    </source>
</evidence>
<dbReference type="Gene3D" id="3.40.50.720">
    <property type="entry name" value="NAD(P)-binding Rossmann-like Domain"/>
    <property type="match status" value="1"/>
</dbReference>
<gene>
    <name evidence="4" type="ORF">HPP92_001980</name>
</gene>
<dbReference type="SUPFAM" id="SSF51735">
    <property type="entry name" value="NAD(P)-binding Rossmann-fold domains"/>
    <property type="match status" value="1"/>
</dbReference>
<dbReference type="InterPro" id="IPR055170">
    <property type="entry name" value="GFO_IDH_MocA-like_dom"/>
</dbReference>
<dbReference type="EMBL" id="JADCNM010000001">
    <property type="protein sequence ID" value="KAG0501908.1"/>
    <property type="molecule type" value="Genomic_DNA"/>
</dbReference>
<evidence type="ECO:0000313" key="4">
    <source>
        <dbReference type="EMBL" id="KAG0501908.1"/>
    </source>
</evidence>
<sequence>MAKSIRFGILGCAEIARKVCRSIDLAPNSVVVAVGSRSAEKASRFIADNGLPAGTRVHGSYEDLIEDPAVDALYIPLPTSLHVQWAVAAAGKGKHVLLEKPPALSVAELDRIIDACEAAGVQLMDGTMWVHHPRTLKMREFLSDPNRFGQLRMINSVFSFYGSPDFLQNDIRVKPDLDGLGVLGDAGWYCIRSILWANDYVLPETAIAFPNPVKNEAGVVLSCGASLHWEDGRIATLHCSFLAHLTTEMTAIGTKGTLHLSDFVIPFEESSARFTIATNSWFNDRVTGWQPLPSEHMVSTHLPQDALMVVEFSRLVHGIKSSGLKPDVKWPIISRKTQAVLDAIKTSLEKESQPVHVAF</sequence>
<dbReference type="Proteomes" id="UP000639772">
    <property type="component" value="Chromosome 1"/>
</dbReference>
<protein>
    <recommendedName>
        <fullName evidence="6">Gfo/Idh/MocA-like oxidoreductase N-terminal domain-containing protein</fullName>
    </recommendedName>
</protein>
<dbReference type="AlphaFoldDB" id="A0A835VM28"/>
<dbReference type="OrthoDB" id="2129491at2759"/>
<dbReference type="PANTHER" id="PTHR46368:SF4">
    <property type="entry name" value="OS10G0403700 PROTEIN"/>
    <property type="match status" value="1"/>
</dbReference>
<dbReference type="InterPro" id="IPR036291">
    <property type="entry name" value="NAD(P)-bd_dom_sf"/>
</dbReference>
<dbReference type="PANTHER" id="PTHR46368">
    <property type="match status" value="1"/>
</dbReference>
<dbReference type="InterPro" id="IPR000683">
    <property type="entry name" value="Gfo/Idh/MocA-like_OxRdtase_N"/>
</dbReference>
<feature type="domain" description="Gfo/Idh/MocA-like oxidoreductase N-terminal" evidence="2">
    <location>
        <begin position="5"/>
        <end position="124"/>
    </location>
</feature>
<evidence type="ECO:0000256" key="1">
    <source>
        <dbReference type="ARBA" id="ARBA00010928"/>
    </source>
</evidence>
<evidence type="ECO:0000259" key="2">
    <source>
        <dbReference type="Pfam" id="PF01408"/>
    </source>
</evidence>
<reference evidence="4 5" key="1">
    <citation type="journal article" date="2020" name="Nat. Food">
        <title>A phased Vanilla planifolia genome enables genetic improvement of flavour and production.</title>
        <authorList>
            <person name="Hasing T."/>
            <person name="Tang H."/>
            <person name="Brym M."/>
            <person name="Khazi F."/>
            <person name="Huang T."/>
            <person name="Chambers A.H."/>
        </authorList>
    </citation>
    <scope>NUCLEOTIDE SEQUENCE [LARGE SCALE GENOMIC DNA]</scope>
    <source>
        <tissue evidence="4">Leaf</tissue>
    </source>
</reference>
<organism evidence="4 5">
    <name type="scientific">Vanilla planifolia</name>
    <name type="common">Vanilla</name>
    <dbReference type="NCBI Taxonomy" id="51239"/>
    <lineage>
        <taxon>Eukaryota</taxon>
        <taxon>Viridiplantae</taxon>
        <taxon>Streptophyta</taxon>
        <taxon>Embryophyta</taxon>
        <taxon>Tracheophyta</taxon>
        <taxon>Spermatophyta</taxon>
        <taxon>Magnoliopsida</taxon>
        <taxon>Liliopsida</taxon>
        <taxon>Asparagales</taxon>
        <taxon>Orchidaceae</taxon>
        <taxon>Vanilloideae</taxon>
        <taxon>Vanilleae</taxon>
        <taxon>Vanilla</taxon>
    </lineage>
</organism>
<evidence type="ECO:0000259" key="3">
    <source>
        <dbReference type="Pfam" id="PF22725"/>
    </source>
</evidence>
<accession>A0A835VM28</accession>
<proteinExistence type="inferred from homology"/>
<dbReference type="Pfam" id="PF01408">
    <property type="entry name" value="GFO_IDH_MocA"/>
    <property type="match status" value="1"/>
</dbReference>
<evidence type="ECO:0008006" key="6">
    <source>
        <dbReference type="Google" id="ProtNLM"/>
    </source>
</evidence>
<dbReference type="SUPFAM" id="SSF55347">
    <property type="entry name" value="Glyceraldehyde-3-phosphate dehydrogenase-like, C-terminal domain"/>
    <property type="match status" value="1"/>
</dbReference>